<dbReference type="GO" id="GO:0003677">
    <property type="term" value="F:DNA binding"/>
    <property type="evidence" value="ECO:0007669"/>
    <property type="project" value="UniProtKB-UniRule"/>
</dbReference>
<keyword evidence="3" id="KW-0862">Zinc</keyword>
<dbReference type="GO" id="GO:0008270">
    <property type="term" value="F:zinc ion binding"/>
    <property type="evidence" value="ECO:0007669"/>
    <property type="project" value="UniProtKB-KW"/>
</dbReference>
<dbReference type="Proteomes" id="UP000478052">
    <property type="component" value="Unassembled WGS sequence"/>
</dbReference>
<dbReference type="Pfam" id="PF05485">
    <property type="entry name" value="THAP"/>
    <property type="match status" value="1"/>
</dbReference>
<comment type="caution">
    <text evidence="7">The sequence shown here is derived from an EMBL/GenBank/DDBJ whole genome shotgun (WGS) entry which is preliminary data.</text>
</comment>
<protein>
    <submittedName>
        <fullName evidence="7">Zinc finger SWIM domain-containing protein 3-like</fullName>
    </submittedName>
</protein>
<dbReference type="SUPFAM" id="SSF57716">
    <property type="entry name" value="Glucocorticoid receptor-like (DNA-binding domain)"/>
    <property type="match status" value="1"/>
</dbReference>
<dbReference type="InterPro" id="IPR052579">
    <property type="entry name" value="Zinc_finger_SWIM"/>
</dbReference>
<proteinExistence type="predicted"/>
<evidence type="ECO:0000313" key="8">
    <source>
        <dbReference type="Proteomes" id="UP000478052"/>
    </source>
</evidence>
<reference evidence="7 8" key="1">
    <citation type="submission" date="2019-08" db="EMBL/GenBank/DDBJ databases">
        <title>Whole genome of Aphis craccivora.</title>
        <authorList>
            <person name="Voronova N.V."/>
            <person name="Shulinski R.S."/>
            <person name="Bandarenka Y.V."/>
            <person name="Zhorov D.G."/>
            <person name="Warner D."/>
        </authorList>
    </citation>
    <scope>NUCLEOTIDE SEQUENCE [LARGE SCALE GENOMIC DNA]</scope>
    <source>
        <strain evidence="7">180601</strain>
        <tissue evidence="7">Whole Body</tissue>
    </source>
</reference>
<evidence type="ECO:0000256" key="4">
    <source>
        <dbReference type="ARBA" id="ARBA00023125"/>
    </source>
</evidence>
<dbReference type="PANTHER" id="PTHR31569">
    <property type="entry name" value="SWIM-TYPE DOMAIN-CONTAINING PROTEIN"/>
    <property type="match status" value="1"/>
</dbReference>
<evidence type="ECO:0000256" key="1">
    <source>
        <dbReference type="ARBA" id="ARBA00022723"/>
    </source>
</evidence>
<dbReference type="PANTHER" id="PTHR31569:SF4">
    <property type="entry name" value="SWIM-TYPE DOMAIN-CONTAINING PROTEIN"/>
    <property type="match status" value="1"/>
</dbReference>
<feature type="non-terminal residue" evidence="7">
    <location>
        <position position="397"/>
    </location>
</feature>
<name>A0A6G0VR13_APHCR</name>
<dbReference type="EMBL" id="VUJU01013556">
    <property type="protein sequence ID" value="KAF0704452.1"/>
    <property type="molecule type" value="Genomic_DNA"/>
</dbReference>
<organism evidence="7 8">
    <name type="scientific">Aphis craccivora</name>
    <name type="common">Cowpea aphid</name>
    <dbReference type="NCBI Taxonomy" id="307492"/>
    <lineage>
        <taxon>Eukaryota</taxon>
        <taxon>Metazoa</taxon>
        <taxon>Ecdysozoa</taxon>
        <taxon>Arthropoda</taxon>
        <taxon>Hexapoda</taxon>
        <taxon>Insecta</taxon>
        <taxon>Pterygota</taxon>
        <taxon>Neoptera</taxon>
        <taxon>Paraneoptera</taxon>
        <taxon>Hemiptera</taxon>
        <taxon>Sternorrhyncha</taxon>
        <taxon>Aphidomorpha</taxon>
        <taxon>Aphidoidea</taxon>
        <taxon>Aphididae</taxon>
        <taxon>Aphidini</taxon>
        <taxon>Aphis</taxon>
        <taxon>Aphis</taxon>
    </lineage>
</organism>
<dbReference type="OrthoDB" id="6619240at2759"/>
<gene>
    <name evidence="7" type="ORF">FWK35_00033591</name>
</gene>
<evidence type="ECO:0000256" key="3">
    <source>
        <dbReference type="ARBA" id="ARBA00022833"/>
    </source>
</evidence>
<sequence>MKQNCPAFIYVRITSDGMKLEIPKMDKTHNHETSALLFSNLPNQRHLAPQMKEEILELMNMKANKKLIQSKIHTETGKMVTSRDLSNIRSTEIKKRGVKTFEETVEDVKKLYHCNVELLTDHEGNFLGMFIQDSKNIIRKITLDSDMLSTSLVGETIDQPDEYPFNSGTDIKLPIKVKCCAPKGATKTTIGLQIKRKLVKPVPFVLLNYLIKENLVMEWLTNKAVVKRGRKEKYIIQEGDVQDPENVSNGIVENEVDIGSIKPYCSKKPWRAVISLMKIKKEHHLDMPNVQLRDKRTTIYFVRLLLEMTTESTKKKSNNYCSVFGCCSFYSTNEDISFHCLPKINDPKVLLKNKWGQEELVDRRRMWAILLRFSKEALLKKHILVCSKHFTSEDFLP</sequence>
<keyword evidence="8" id="KW-1185">Reference proteome</keyword>
<keyword evidence="1" id="KW-0479">Metal-binding</keyword>
<keyword evidence="2 5" id="KW-0863">Zinc-finger</keyword>
<evidence type="ECO:0000313" key="7">
    <source>
        <dbReference type="EMBL" id="KAF0704452.1"/>
    </source>
</evidence>
<feature type="domain" description="THAP-type" evidence="6">
    <location>
        <begin position="317"/>
        <end position="397"/>
    </location>
</feature>
<accession>A0A6G0VR13</accession>
<dbReference type="PROSITE" id="PS50950">
    <property type="entry name" value="ZF_THAP"/>
    <property type="match status" value="1"/>
</dbReference>
<evidence type="ECO:0000259" key="6">
    <source>
        <dbReference type="PROSITE" id="PS50950"/>
    </source>
</evidence>
<evidence type="ECO:0000256" key="5">
    <source>
        <dbReference type="PROSITE-ProRule" id="PRU00309"/>
    </source>
</evidence>
<evidence type="ECO:0000256" key="2">
    <source>
        <dbReference type="ARBA" id="ARBA00022771"/>
    </source>
</evidence>
<dbReference type="InterPro" id="IPR006612">
    <property type="entry name" value="THAP_Znf"/>
</dbReference>
<keyword evidence="4 5" id="KW-0238">DNA-binding</keyword>
<dbReference type="AlphaFoldDB" id="A0A6G0VR13"/>